<proteinExistence type="predicted"/>
<dbReference type="SUPFAM" id="SSF46458">
    <property type="entry name" value="Globin-like"/>
    <property type="match status" value="1"/>
</dbReference>
<feature type="region of interest" description="Disordered" evidence="4">
    <location>
        <begin position="21"/>
        <end position="42"/>
    </location>
</feature>
<evidence type="ECO:0000259" key="6">
    <source>
        <dbReference type="PROSITE" id="PS50801"/>
    </source>
</evidence>
<dbReference type="InterPro" id="IPR036513">
    <property type="entry name" value="STAS_dom_sf"/>
</dbReference>
<dbReference type="InterPro" id="IPR009050">
    <property type="entry name" value="Globin-like_sf"/>
</dbReference>
<dbReference type="GO" id="GO:0008941">
    <property type="term" value="F:nitric oxide dioxygenase NAD(P)H activity"/>
    <property type="evidence" value="ECO:0007669"/>
    <property type="project" value="TreeGrafter"/>
</dbReference>
<dbReference type="AlphaFoldDB" id="A0A3B0XHM2"/>
<keyword evidence="2" id="KW-0479">Metal-binding</keyword>
<dbReference type="EMBL" id="UOFH01000173">
    <property type="protein sequence ID" value="VAW61119.1"/>
    <property type="molecule type" value="Genomic_DNA"/>
</dbReference>
<evidence type="ECO:0000259" key="5">
    <source>
        <dbReference type="PROSITE" id="PS01033"/>
    </source>
</evidence>
<dbReference type="GO" id="GO:0046872">
    <property type="term" value="F:metal ion binding"/>
    <property type="evidence" value="ECO:0007669"/>
    <property type="project" value="UniProtKB-KW"/>
</dbReference>
<dbReference type="InterPro" id="IPR002645">
    <property type="entry name" value="STAS_dom"/>
</dbReference>
<dbReference type="Pfam" id="PF00042">
    <property type="entry name" value="Globin"/>
    <property type="match status" value="1"/>
</dbReference>
<dbReference type="GO" id="GO:0071500">
    <property type="term" value="P:cellular response to nitrosative stress"/>
    <property type="evidence" value="ECO:0007669"/>
    <property type="project" value="TreeGrafter"/>
</dbReference>
<dbReference type="Pfam" id="PF13466">
    <property type="entry name" value="STAS_2"/>
    <property type="match status" value="1"/>
</dbReference>
<dbReference type="GO" id="GO:0071949">
    <property type="term" value="F:FAD binding"/>
    <property type="evidence" value="ECO:0007669"/>
    <property type="project" value="TreeGrafter"/>
</dbReference>
<dbReference type="GO" id="GO:0046210">
    <property type="term" value="P:nitric oxide catabolic process"/>
    <property type="evidence" value="ECO:0007669"/>
    <property type="project" value="TreeGrafter"/>
</dbReference>
<keyword evidence="3" id="KW-0408">Iron</keyword>
<feature type="compositionally biased region" description="Basic residues" evidence="4">
    <location>
        <begin position="28"/>
        <end position="42"/>
    </location>
</feature>
<name>A0A3B0XHM2_9ZZZZ</name>
<dbReference type="PROSITE" id="PS01033">
    <property type="entry name" value="GLOBIN"/>
    <property type="match status" value="1"/>
</dbReference>
<gene>
    <name evidence="7" type="ORF">MNBD_GAMMA08-2345</name>
</gene>
<keyword evidence="1" id="KW-0349">Heme</keyword>
<dbReference type="PANTHER" id="PTHR43396">
    <property type="entry name" value="FLAVOHEMOPROTEIN"/>
    <property type="match status" value="1"/>
</dbReference>
<evidence type="ECO:0008006" key="8">
    <source>
        <dbReference type="Google" id="ProtNLM"/>
    </source>
</evidence>
<organism evidence="7">
    <name type="scientific">hydrothermal vent metagenome</name>
    <dbReference type="NCBI Taxonomy" id="652676"/>
    <lineage>
        <taxon>unclassified sequences</taxon>
        <taxon>metagenomes</taxon>
        <taxon>ecological metagenomes</taxon>
    </lineage>
</organism>
<reference evidence="7" key="1">
    <citation type="submission" date="2018-06" db="EMBL/GenBank/DDBJ databases">
        <authorList>
            <person name="Zhirakovskaya E."/>
        </authorList>
    </citation>
    <scope>NUCLEOTIDE SEQUENCE</scope>
</reference>
<accession>A0A3B0XHM2</accession>
<dbReference type="Gene3D" id="1.10.490.10">
    <property type="entry name" value="Globins"/>
    <property type="match status" value="1"/>
</dbReference>
<evidence type="ECO:0000256" key="1">
    <source>
        <dbReference type="ARBA" id="ARBA00022617"/>
    </source>
</evidence>
<dbReference type="PROSITE" id="PS50801">
    <property type="entry name" value="STAS"/>
    <property type="match status" value="1"/>
</dbReference>
<dbReference type="SUPFAM" id="SSF52091">
    <property type="entry name" value="SpoIIaa-like"/>
    <property type="match status" value="1"/>
</dbReference>
<dbReference type="InterPro" id="IPR000971">
    <property type="entry name" value="Globin"/>
</dbReference>
<sequence length="325" mass="35762">MAREKKSMIGFDPLAWLGDDKQKDKSVAKKTQKKPATKAKKKNEKVPAKIITVLGHEIDESALLKGYALATDALDEAVADFYNELFSQHPALKPLFEKTDEKKQAGKLAAALKLLVDNLHNEEALKTTLSVMGERHQNYGALPEHYPVVAELLVASFKNKIGRSWTKAISAAWMEMLVAAAETMCAAYKTQSTEDDVSAESEAHIEQEIKEMPAPELPVSELPVAELPVVELEESSQPILNLNSIQDISKSQALKHDMLALVNDNDAIEIDASNVERIDGTALQLLCALFNYAQQNNMTINWIKPSDALMESAKTLGLQSVLKLA</sequence>
<protein>
    <recommendedName>
        <fullName evidence="8">Globin family profile domain-containing protein</fullName>
    </recommendedName>
</protein>
<dbReference type="GO" id="GO:0020037">
    <property type="term" value="F:heme binding"/>
    <property type="evidence" value="ECO:0007669"/>
    <property type="project" value="InterPro"/>
</dbReference>
<dbReference type="InterPro" id="IPR058548">
    <property type="entry name" value="MlaB-like_STAS"/>
</dbReference>
<evidence type="ECO:0000256" key="2">
    <source>
        <dbReference type="ARBA" id="ARBA00022723"/>
    </source>
</evidence>
<dbReference type="GO" id="GO:0019825">
    <property type="term" value="F:oxygen binding"/>
    <property type="evidence" value="ECO:0007669"/>
    <property type="project" value="InterPro"/>
</dbReference>
<evidence type="ECO:0000256" key="4">
    <source>
        <dbReference type="SAM" id="MobiDB-lite"/>
    </source>
</evidence>
<dbReference type="Gene3D" id="3.30.750.24">
    <property type="entry name" value="STAS domain"/>
    <property type="match status" value="1"/>
</dbReference>
<dbReference type="PANTHER" id="PTHR43396:SF3">
    <property type="entry name" value="FLAVOHEMOPROTEIN"/>
    <property type="match status" value="1"/>
</dbReference>
<evidence type="ECO:0000256" key="3">
    <source>
        <dbReference type="ARBA" id="ARBA00023004"/>
    </source>
</evidence>
<feature type="domain" description="STAS" evidence="6">
    <location>
        <begin position="239"/>
        <end position="325"/>
    </location>
</feature>
<evidence type="ECO:0000313" key="7">
    <source>
        <dbReference type="EMBL" id="VAW61119.1"/>
    </source>
</evidence>
<dbReference type="InterPro" id="IPR012292">
    <property type="entry name" value="Globin/Proto"/>
</dbReference>
<feature type="domain" description="Globin" evidence="5">
    <location>
        <begin position="59"/>
        <end position="189"/>
    </location>
</feature>